<comment type="pathway">
    <text evidence="1 5">Cofactor biosynthesis; molybdopterin biosynthesis.</text>
</comment>
<dbReference type="FunFam" id="3.40.980.10:FF:000001">
    <property type="entry name" value="Molybdopterin molybdenumtransferase"/>
    <property type="match status" value="1"/>
</dbReference>
<keyword evidence="5" id="KW-0500">Molybdenum</keyword>
<evidence type="ECO:0000256" key="3">
    <source>
        <dbReference type="ARBA" id="ARBA00008339"/>
    </source>
</evidence>
<evidence type="ECO:0000259" key="6">
    <source>
        <dbReference type="SMART" id="SM00852"/>
    </source>
</evidence>
<dbReference type="PANTHER" id="PTHR10192">
    <property type="entry name" value="MOLYBDOPTERIN BIOSYNTHESIS PROTEIN"/>
    <property type="match status" value="1"/>
</dbReference>
<dbReference type="EMBL" id="JBEDNZ010000022">
    <property type="protein sequence ID" value="KAL0818270.1"/>
    <property type="molecule type" value="Genomic_DNA"/>
</dbReference>
<reference evidence="7 8" key="1">
    <citation type="submission" date="2024-06" db="EMBL/GenBank/DDBJ databases">
        <title>A chromosome-level genome assembly of beet webworm, Loxostege sticticalis.</title>
        <authorList>
            <person name="Zhang Y."/>
        </authorList>
    </citation>
    <scope>NUCLEOTIDE SEQUENCE [LARGE SCALE GENOMIC DNA]</scope>
    <source>
        <strain evidence="7">AQ028</strain>
        <tissue evidence="7">Male pupae</tissue>
    </source>
</reference>
<dbReference type="InterPro" id="IPR038987">
    <property type="entry name" value="MoeA-like"/>
</dbReference>
<evidence type="ECO:0000313" key="8">
    <source>
        <dbReference type="Proteomes" id="UP001549921"/>
    </source>
</evidence>
<dbReference type="GO" id="GO:0061599">
    <property type="term" value="F:molybdopterin molybdotransferase activity"/>
    <property type="evidence" value="ECO:0007669"/>
    <property type="project" value="UniProtKB-UniRule"/>
</dbReference>
<dbReference type="InterPro" id="IPR001453">
    <property type="entry name" value="MoaB/Mog_dom"/>
</dbReference>
<dbReference type="InterPro" id="IPR005110">
    <property type="entry name" value="MoeA_linker/N"/>
</dbReference>
<comment type="similarity">
    <text evidence="3">In the C-terminal section; belongs to the MoeA family.</text>
</comment>
<comment type="cofactor">
    <cofactor evidence="5">
        <name>Mg(2+)</name>
        <dbReference type="ChEBI" id="CHEBI:18420"/>
    </cofactor>
</comment>
<evidence type="ECO:0000256" key="2">
    <source>
        <dbReference type="ARBA" id="ARBA00007589"/>
    </source>
</evidence>
<dbReference type="CDD" id="cd00887">
    <property type="entry name" value="MoeA"/>
    <property type="match status" value="1"/>
</dbReference>
<keyword evidence="5" id="KW-0460">Magnesium</keyword>
<dbReference type="SUPFAM" id="SSF63867">
    <property type="entry name" value="MoeA C-terminal domain-like"/>
    <property type="match status" value="1"/>
</dbReference>
<dbReference type="Gene3D" id="2.40.340.10">
    <property type="entry name" value="MoeA, C-terminal, domain IV"/>
    <property type="match status" value="1"/>
</dbReference>
<protein>
    <recommendedName>
        <fullName evidence="6">MoaB/Mog domain-containing protein</fullName>
    </recommendedName>
</protein>
<dbReference type="Gene3D" id="2.170.190.11">
    <property type="entry name" value="Molybdopterin biosynthesis moea protein, domain 3"/>
    <property type="match status" value="1"/>
</dbReference>
<dbReference type="PANTHER" id="PTHR10192:SF5">
    <property type="entry name" value="GEPHYRIN"/>
    <property type="match status" value="1"/>
</dbReference>
<keyword evidence="5" id="KW-0808">Transferase</keyword>
<dbReference type="SUPFAM" id="SSF63882">
    <property type="entry name" value="MoeA N-terminal region -like"/>
    <property type="match status" value="1"/>
</dbReference>
<dbReference type="Proteomes" id="UP001549921">
    <property type="component" value="Unassembled WGS sequence"/>
</dbReference>
<dbReference type="InterPro" id="IPR036425">
    <property type="entry name" value="MoaB/Mog-like_dom_sf"/>
</dbReference>
<evidence type="ECO:0000256" key="4">
    <source>
        <dbReference type="ARBA" id="ARBA00023150"/>
    </source>
</evidence>
<comment type="caution">
    <text evidence="7">The sequence shown here is derived from an EMBL/GenBank/DDBJ whole genome shotgun (WGS) entry which is preliminary data.</text>
</comment>
<comment type="catalytic activity">
    <reaction evidence="5">
        <text>adenylyl-molybdopterin + molybdate = Mo-molybdopterin + AMP + H(+)</text>
        <dbReference type="Rhea" id="RHEA:35047"/>
        <dbReference type="ChEBI" id="CHEBI:15378"/>
        <dbReference type="ChEBI" id="CHEBI:36264"/>
        <dbReference type="ChEBI" id="CHEBI:62727"/>
        <dbReference type="ChEBI" id="CHEBI:71302"/>
        <dbReference type="ChEBI" id="CHEBI:456215"/>
    </reaction>
</comment>
<dbReference type="Pfam" id="PF00994">
    <property type="entry name" value="MoCF_biosynth"/>
    <property type="match status" value="2"/>
</dbReference>
<dbReference type="Pfam" id="PF03454">
    <property type="entry name" value="MoeA_C"/>
    <property type="match status" value="1"/>
</dbReference>
<dbReference type="FunFam" id="2.170.190.11:FF:000001">
    <property type="entry name" value="Molybdopterin molybdenumtransferase"/>
    <property type="match status" value="1"/>
</dbReference>
<evidence type="ECO:0000313" key="7">
    <source>
        <dbReference type="EMBL" id="KAL0818271.1"/>
    </source>
</evidence>
<dbReference type="PROSITE" id="PS01079">
    <property type="entry name" value="MOCF_BIOSYNTHESIS_2"/>
    <property type="match status" value="1"/>
</dbReference>
<organism evidence="7 8">
    <name type="scientific">Loxostege sticticalis</name>
    <name type="common">Beet webworm moth</name>
    <dbReference type="NCBI Taxonomy" id="481309"/>
    <lineage>
        <taxon>Eukaryota</taxon>
        <taxon>Metazoa</taxon>
        <taxon>Ecdysozoa</taxon>
        <taxon>Arthropoda</taxon>
        <taxon>Hexapoda</taxon>
        <taxon>Insecta</taxon>
        <taxon>Pterygota</taxon>
        <taxon>Neoptera</taxon>
        <taxon>Endopterygota</taxon>
        <taxon>Lepidoptera</taxon>
        <taxon>Glossata</taxon>
        <taxon>Ditrysia</taxon>
        <taxon>Pyraloidea</taxon>
        <taxon>Crambidae</taxon>
        <taxon>Pyraustinae</taxon>
        <taxon>Loxostege</taxon>
    </lineage>
</organism>
<dbReference type="CDD" id="cd00886">
    <property type="entry name" value="MogA_MoaB"/>
    <property type="match status" value="1"/>
</dbReference>
<comment type="similarity">
    <text evidence="2">In the N-terminal section; belongs to the MoaB/Mog family.</text>
</comment>
<sequence>MVKAVAVITISDTCFKDHSQDTSGPTLANLARKIYPEANIHTLIIPDEKELIERELKYYCDSNVELVLTTGGTGLAHRDVTPEATKAIIQKEVPALTAAITLESLKKTPMAMLSRSVAGIRDKTLIINFPGSKKAVLECFEVVRPVLSHAIALLQNDQSEVRTIHDSMQFGNTCPHHSNVDTTKVALRARESPFPMLEMSEAWKLVDTIMAQWPEHFEIVSLEDGLGRVVAQRICAMEPMPPFDASVKDGYACISSDGAGVRRVRAALTAGEAPTTPLIAGECARINTGAALPAGADCVVQVEDTKLVSATEDGYTELEVEIMVAPAPRQDVRPIGSDVPMGTVLVNKGDVLDAAQIGMLAGAGYQNVTVRACPRVALMSTGNELQEPSETKLRPAHIRDSNRTMLKTLLREHGYESLDCGIVRDSPELLVGAITTAFRSADVLVCTGGVSMGERDLLKPVLLKDFNATLHFGRVRMKPGKPSTFATCEFEGKTKYIFALPGNPVSAYVCCLLFVIRALHASCGRPADWPRLRVRLAHSVPLDPRPEYARATVRFPPSDDVPTATLLGSQCSSRLLSACGASVLLELPGATDATRQLPAGTTVPALITGRFDIMTS</sequence>
<comment type="function">
    <text evidence="5">Catalyzes two steps in the biosynthesis of the molybdenum cofactor. In the first step, molybdopterin is adenylated. Subsequently, molybdate is inserted into adenylated molybdopterin and AMP is released.</text>
</comment>
<dbReference type="InterPro" id="IPR008284">
    <property type="entry name" value="MoCF_biosynth_CS"/>
</dbReference>
<dbReference type="NCBIfam" id="TIGR00177">
    <property type="entry name" value="molyb_syn"/>
    <property type="match status" value="2"/>
</dbReference>
<comment type="similarity">
    <text evidence="5">Belongs to the MoeA family.</text>
</comment>
<dbReference type="GO" id="GO:0005524">
    <property type="term" value="F:ATP binding"/>
    <property type="evidence" value="ECO:0007669"/>
    <property type="project" value="UniProtKB-UniRule"/>
</dbReference>
<keyword evidence="5" id="KW-0479">Metal-binding</keyword>
<gene>
    <name evidence="7" type="ORF">ABMA28_008761</name>
</gene>
<dbReference type="InterPro" id="IPR036135">
    <property type="entry name" value="MoeA_linker/N_sf"/>
</dbReference>
<dbReference type="InterPro" id="IPR005111">
    <property type="entry name" value="MoeA_C_domain_IV"/>
</dbReference>
<dbReference type="SMART" id="SM00852">
    <property type="entry name" value="MoCF_biosynth"/>
    <property type="match status" value="2"/>
</dbReference>
<dbReference type="Gene3D" id="3.90.105.10">
    <property type="entry name" value="Molybdopterin biosynthesis moea protein, domain 2"/>
    <property type="match status" value="1"/>
</dbReference>
<comment type="catalytic activity">
    <reaction evidence="5">
        <text>molybdopterin + ATP + H(+) = adenylyl-molybdopterin + diphosphate</text>
        <dbReference type="Rhea" id="RHEA:31331"/>
        <dbReference type="ChEBI" id="CHEBI:15378"/>
        <dbReference type="ChEBI" id="CHEBI:30616"/>
        <dbReference type="ChEBI" id="CHEBI:33019"/>
        <dbReference type="ChEBI" id="CHEBI:58698"/>
        <dbReference type="ChEBI" id="CHEBI:62727"/>
    </reaction>
</comment>
<dbReference type="AlphaFoldDB" id="A0ABD0SFG8"/>
<dbReference type="Pfam" id="PF03453">
    <property type="entry name" value="MoeA_N"/>
    <property type="match status" value="1"/>
</dbReference>
<dbReference type="Gene3D" id="3.40.980.10">
    <property type="entry name" value="MoaB/Mog-like domain"/>
    <property type="match status" value="2"/>
</dbReference>
<dbReference type="EMBL" id="JBEDNZ010000022">
    <property type="protein sequence ID" value="KAL0818271.1"/>
    <property type="molecule type" value="Genomic_DNA"/>
</dbReference>
<dbReference type="SUPFAM" id="SSF53218">
    <property type="entry name" value="Molybdenum cofactor biosynthesis proteins"/>
    <property type="match status" value="2"/>
</dbReference>
<dbReference type="GO" id="GO:0046872">
    <property type="term" value="F:metal ion binding"/>
    <property type="evidence" value="ECO:0007669"/>
    <property type="project" value="UniProtKB-UniRule"/>
</dbReference>
<dbReference type="InterPro" id="IPR036688">
    <property type="entry name" value="MoeA_C_domain_IV_sf"/>
</dbReference>
<accession>A0ABD0SFG8</accession>
<evidence type="ECO:0000256" key="1">
    <source>
        <dbReference type="ARBA" id="ARBA00005046"/>
    </source>
</evidence>
<dbReference type="GO" id="GO:0061598">
    <property type="term" value="F:molybdopterin adenylyltransferase activity"/>
    <property type="evidence" value="ECO:0007669"/>
    <property type="project" value="UniProtKB-UniRule"/>
</dbReference>
<name>A0ABD0SFG8_LOXSC</name>
<feature type="domain" description="MoaB/Mog" evidence="6">
    <location>
        <begin position="6"/>
        <end position="150"/>
    </location>
</feature>
<evidence type="ECO:0000256" key="5">
    <source>
        <dbReference type="RuleBase" id="RU365090"/>
    </source>
</evidence>
<keyword evidence="4 5" id="KW-0501">Molybdenum cofactor biosynthesis</keyword>
<dbReference type="GO" id="GO:0006777">
    <property type="term" value="P:Mo-molybdopterin cofactor biosynthetic process"/>
    <property type="evidence" value="ECO:0007669"/>
    <property type="project" value="UniProtKB-UniRule"/>
</dbReference>
<proteinExistence type="inferred from homology"/>
<dbReference type="PROSITE" id="PS01078">
    <property type="entry name" value="MOCF_BIOSYNTHESIS_1"/>
    <property type="match status" value="1"/>
</dbReference>
<feature type="domain" description="MoaB/Mog" evidence="6">
    <location>
        <begin position="377"/>
        <end position="521"/>
    </location>
</feature>